<dbReference type="Proteomes" id="UP000325313">
    <property type="component" value="Unassembled WGS sequence"/>
</dbReference>
<feature type="region of interest" description="Disordered" evidence="1">
    <location>
        <begin position="1"/>
        <end position="23"/>
    </location>
</feature>
<evidence type="ECO:0000256" key="1">
    <source>
        <dbReference type="SAM" id="MobiDB-lite"/>
    </source>
</evidence>
<name>A0A5B0QKZ3_PUCGR</name>
<sequence length="103" mass="10968">MRVGTHYASTNSSAYSTDPDFDRPGGGNDGSLLVIGVVHRGGVLDNLWSCWISANTFYTKGVAQQAVVVESSDGCDSKPAAGRNVCAQLLQYLSDTVFYPDSM</sequence>
<accession>A0A5B0QKZ3</accession>
<evidence type="ECO:0000313" key="2">
    <source>
        <dbReference type="EMBL" id="KAA1113878.1"/>
    </source>
</evidence>
<protein>
    <submittedName>
        <fullName evidence="2">Uncharacterized protein</fullName>
    </submittedName>
</protein>
<organism evidence="2 4">
    <name type="scientific">Puccinia graminis f. sp. tritici</name>
    <dbReference type="NCBI Taxonomy" id="56615"/>
    <lineage>
        <taxon>Eukaryota</taxon>
        <taxon>Fungi</taxon>
        <taxon>Dikarya</taxon>
        <taxon>Basidiomycota</taxon>
        <taxon>Pucciniomycotina</taxon>
        <taxon>Pucciniomycetes</taxon>
        <taxon>Pucciniales</taxon>
        <taxon>Pucciniaceae</taxon>
        <taxon>Puccinia</taxon>
    </lineage>
</organism>
<gene>
    <name evidence="3" type="ORF">PGTUg99_010300</name>
    <name evidence="2" type="ORF">PGTUg99_010526</name>
</gene>
<feature type="compositionally biased region" description="Polar residues" evidence="1">
    <location>
        <begin position="7"/>
        <end position="16"/>
    </location>
</feature>
<proteinExistence type="predicted"/>
<dbReference type="EMBL" id="VDEP01000274">
    <property type="protein sequence ID" value="KAA1113878.1"/>
    <property type="molecule type" value="Genomic_DNA"/>
</dbReference>
<comment type="caution">
    <text evidence="2">The sequence shown here is derived from an EMBL/GenBank/DDBJ whole genome shotgun (WGS) entry which is preliminary data.</text>
</comment>
<reference evidence="2 4" key="1">
    <citation type="submission" date="2019-05" db="EMBL/GenBank/DDBJ databases">
        <title>Emergence of the Ug99 lineage of the wheat stem rust pathogen through somatic hybridization.</title>
        <authorList>
            <person name="Li F."/>
            <person name="Upadhyaya N.M."/>
            <person name="Sperschneider J."/>
            <person name="Matny O."/>
            <person name="Nguyen-Phuc H."/>
            <person name="Mago R."/>
            <person name="Raley C."/>
            <person name="Miller M.E."/>
            <person name="Silverstein K.A.T."/>
            <person name="Henningsen E."/>
            <person name="Hirsch C.D."/>
            <person name="Visser B."/>
            <person name="Pretorius Z.A."/>
            <person name="Steffenson B.J."/>
            <person name="Schwessinger B."/>
            <person name="Dodds P.N."/>
            <person name="Figueroa M."/>
        </authorList>
    </citation>
    <scope>NUCLEOTIDE SEQUENCE [LARGE SCALE GENOMIC DNA]</scope>
    <source>
        <strain evidence="2 4">Ug99</strain>
    </source>
</reference>
<dbReference type="EMBL" id="VDEP01000040">
    <property type="protein sequence ID" value="KAA1135189.1"/>
    <property type="molecule type" value="Genomic_DNA"/>
</dbReference>
<dbReference type="AlphaFoldDB" id="A0A5B0QKZ3"/>
<evidence type="ECO:0000313" key="3">
    <source>
        <dbReference type="EMBL" id="KAA1135189.1"/>
    </source>
</evidence>
<evidence type="ECO:0000313" key="4">
    <source>
        <dbReference type="Proteomes" id="UP000325313"/>
    </source>
</evidence>